<feature type="domain" description="Type II methyltransferase M.TaqI-like" evidence="9">
    <location>
        <begin position="531"/>
        <end position="781"/>
    </location>
</feature>
<gene>
    <name evidence="11" type="ORF">CTI16_09070</name>
</gene>
<keyword evidence="11" id="KW-0378">Hydrolase</keyword>
<name>A0AAJ3RHV9_PREIN</name>
<keyword evidence="11" id="KW-0540">Nuclease</keyword>
<evidence type="ECO:0000256" key="8">
    <source>
        <dbReference type="SAM" id="Phobius"/>
    </source>
</evidence>
<dbReference type="Proteomes" id="UP000229111">
    <property type="component" value="Unassembled WGS sequence"/>
</dbReference>
<evidence type="ECO:0000256" key="4">
    <source>
        <dbReference type="ARBA" id="ARBA00022691"/>
    </source>
</evidence>
<evidence type="ECO:0000313" key="11">
    <source>
        <dbReference type="EMBL" id="PIK17567.1"/>
    </source>
</evidence>
<dbReference type="GO" id="GO:0009007">
    <property type="term" value="F:site-specific DNA-methyltransferase (adenine-specific) activity"/>
    <property type="evidence" value="ECO:0007669"/>
    <property type="project" value="UniProtKB-EC"/>
</dbReference>
<evidence type="ECO:0000256" key="1">
    <source>
        <dbReference type="ARBA" id="ARBA00011900"/>
    </source>
</evidence>
<dbReference type="InterPro" id="IPR025931">
    <property type="entry name" value="TaqI_C"/>
</dbReference>
<keyword evidence="3" id="KW-0808">Transferase</keyword>
<dbReference type="AlphaFoldDB" id="A0AAJ3RHV9"/>
<protein>
    <recommendedName>
        <fullName evidence="1">site-specific DNA-methyltransferase (adenine-specific)</fullName>
        <ecNumber evidence="1">2.1.1.72</ecNumber>
    </recommendedName>
</protein>
<evidence type="ECO:0000256" key="5">
    <source>
        <dbReference type="ARBA" id="ARBA00022747"/>
    </source>
</evidence>
<dbReference type="InterPro" id="IPR029063">
    <property type="entry name" value="SAM-dependent_MTases_sf"/>
</dbReference>
<dbReference type="PANTHER" id="PTHR33841">
    <property type="entry name" value="DNA METHYLTRANSFERASE YEEA-RELATED"/>
    <property type="match status" value="1"/>
</dbReference>
<dbReference type="Pfam" id="PF12950">
    <property type="entry name" value="TaqI_C"/>
    <property type="match status" value="1"/>
</dbReference>
<evidence type="ECO:0000256" key="3">
    <source>
        <dbReference type="ARBA" id="ARBA00022679"/>
    </source>
</evidence>
<proteinExistence type="predicted"/>
<accession>A0AAJ3RHV9</accession>
<evidence type="ECO:0000256" key="7">
    <source>
        <dbReference type="ARBA" id="ARBA00047942"/>
    </source>
</evidence>
<evidence type="ECO:0000259" key="9">
    <source>
        <dbReference type="Pfam" id="PF07669"/>
    </source>
</evidence>
<comment type="caution">
    <text evidence="11">The sequence shown here is derived from an EMBL/GenBank/DDBJ whole genome shotgun (WGS) entry which is preliminary data.</text>
</comment>
<comment type="catalytic activity">
    <reaction evidence="7">
        <text>a 2'-deoxyadenosine in DNA + S-adenosyl-L-methionine = an N(6)-methyl-2'-deoxyadenosine in DNA + S-adenosyl-L-homocysteine + H(+)</text>
        <dbReference type="Rhea" id="RHEA:15197"/>
        <dbReference type="Rhea" id="RHEA-COMP:12418"/>
        <dbReference type="Rhea" id="RHEA-COMP:12419"/>
        <dbReference type="ChEBI" id="CHEBI:15378"/>
        <dbReference type="ChEBI" id="CHEBI:57856"/>
        <dbReference type="ChEBI" id="CHEBI:59789"/>
        <dbReference type="ChEBI" id="CHEBI:90615"/>
        <dbReference type="ChEBI" id="CHEBI:90616"/>
        <dbReference type="EC" id="2.1.1.72"/>
    </reaction>
</comment>
<dbReference type="RefSeq" id="WP_099892994.1">
    <property type="nucleotide sequence ID" value="NZ_PEKM01000002.1"/>
</dbReference>
<reference evidence="11 12" key="1">
    <citation type="submission" date="2017-11" db="EMBL/GenBank/DDBJ databases">
        <title>Genome sequencing of Prevotella intermedia KCOM 1101.</title>
        <authorList>
            <person name="Kook J.-K."/>
            <person name="Park S.-N."/>
            <person name="Lim Y.K."/>
        </authorList>
    </citation>
    <scope>NUCLEOTIDE SEQUENCE [LARGE SCALE GENOMIC DNA]</scope>
    <source>
        <strain evidence="11 12">KCOM 1101</strain>
    </source>
</reference>
<keyword evidence="4" id="KW-0949">S-adenosyl-L-methionine</keyword>
<dbReference type="EMBL" id="PEKM01000002">
    <property type="protein sequence ID" value="PIK17567.1"/>
    <property type="molecule type" value="Genomic_DNA"/>
</dbReference>
<keyword evidence="6" id="KW-0238">DNA-binding</keyword>
<dbReference type="PROSITE" id="PS00092">
    <property type="entry name" value="N6_MTASE"/>
    <property type="match status" value="1"/>
</dbReference>
<dbReference type="SUPFAM" id="SSF53335">
    <property type="entry name" value="S-adenosyl-L-methionine-dependent methyltransferases"/>
    <property type="match status" value="1"/>
</dbReference>
<dbReference type="InterPro" id="IPR002052">
    <property type="entry name" value="DNA_methylase_N6_adenine_CS"/>
</dbReference>
<evidence type="ECO:0000256" key="2">
    <source>
        <dbReference type="ARBA" id="ARBA00022603"/>
    </source>
</evidence>
<dbReference type="Gene3D" id="3.40.50.150">
    <property type="entry name" value="Vaccinia Virus protein VP39"/>
    <property type="match status" value="1"/>
</dbReference>
<dbReference type="InterPro" id="IPR050953">
    <property type="entry name" value="N4_N6_ade-DNA_methylase"/>
</dbReference>
<dbReference type="Pfam" id="PF07669">
    <property type="entry name" value="Eco57I"/>
    <property type="match status" value="1"/>
</dbReference>
<feature type="domain" description="TaqI-like C-terminal specificity" evidence="10">
    <location>
        <begin position="910"/>
        <end position="1077"/>
    </location>
</feature>
<evidence type="ECO:0000259" key="10">
    <source>
        <dbReference type="Pfam" id="PF12950"/>
    </source>
</evidence>
<keyword evidence="8" id="KW-0472">Membrane</keyword>
<dbReference type="GO" id="GO:0032259">
    <property type="term" value="P:methylation"/>
    <property type="evidence" value="ECO:0007669"/>
    <property type="project" value="UniProtKB-KW"/>
</dbReference>
<dbReference type="GO" id="GO:0004519">
    <property type="term" value="F:endonuclease activity"/>
    <property type="evidence" value="ECO:0007669"/>
    <property type="project" value="UniProtKB-KW"/>
</dbReference>
<dbReference type="EC" id="2.1.1.72" evidence="1"/>
<evidence type="ECO:0000256" key="6">
    <source>
        <dbReference type="ARBA" id="ARBA00023125"/>
    </source>
</evidence>
<keyword evidence="11" id="KW-0255">Endonuclease</keyword>
<dbReference type="PRINTS" id="PR00507">
    <property type="entry name" value="N12N6MTFRASE"/>
</dbReference>
<keyword evidence="2" id="KW-0489">Methyltransferase</keyword>
<sequence length="1142" mass="131604">MNYKEVIESKYNRESWQQLLHDIFRGKVSFWNRPSEVHVSSRLAKQALNLGKISLSDGESIAVYEVELTDNMNIERNRRGIRDMLTTDWHNMGYAGAFMFCFRKDESVLRFSYVSETWGFNKQGEYEKISTDTKRYTYLLGEGRGCRTAIEQFKILHDSKLTLSDITAAFSVETLTKQFYKDLFEWYQWAVEPTSNITFPNNTTTEDDDRDDIETKIIRMITRIMFVWFIKQKNLVPDRIFDINFLSTILKDFDPYSTSIGNYYNAILQNLFFGTLNRAIKDEDGNTRKFATSSKRDIKTLYRYAEMFAISEQEVIEMFAEIPFLNGGLFECLDKTRDIDGVKQCYNFDGFSRNELRFADGRYKHRAVVPNNLFFEPEKGLISILNRYNFTIEENSPEEQQVALDPELLGKVFENLLGAYNPETKETARNQSGSFYTPREIVNYMVDESLIAYLGDNDFTRSLFRNDFSFEKSKIEEYKKLAEKIKTVKILDPACGSGAFPMGLLNRMVEILERISPDEDVYNLKLSVIENCLYGSDIQSIAAQITKLRFFISLICDCEKDASKPNFGIPTLPNLETKFVSANSLVAKKKKPAEGNLFENPEIEPTKNELAEIRHKHFSAKSASTKYRLREKDQVLREKLAKLLSDDDNFAPEDAKQLAAWNPYDQNAVSPFFDPEWMFGVADGFDIVIGNPPYLRIQGIRNSNSDFADYLVANYNSATGSFDLYVAFVERALQLISSNGIVNFIMPVKWTNAAFGKGLRDVVSKQKAAKKIINFSEYQVFNASTYTGLQWFKPNSDCLEYYELDRNLESNIELKSYLENLSKDTSSIVNTDKLNKDTWVLASSEVSKLLNKLNEQPLRLEDVFEKIFQGIATSKDDVYFIYDCTETQSTITGESKQLNKRVTIEKGLVKPLLKGEDVHRYDNLSSNRYVIFPYKLENGTANLYAEEELKLLFPNGYAYLKECETLLRGREKGRFDIDGQWFQFGRRQGLSYGNVPKIVAPEISFGGNYAFDVSGQFYSTTKIYGYILKSSMIQYGYNFFLGLLNSSLFWFFIQNTGYVLRGGYFTFKTNYVSPFPIPKFADIDSTLLLKIDNNVESIMELNAMKGNDTQIKLLIKEIDSVIYKIYNLSSNEIQLIDSQSQY</sequence>
<keyword evidence="5" id="KW-0680">Restriction system</keyword>
<evidence type="ECO:0000313" key="12">
    <source>
        <dbReference type="Proteomes" id="UP000229111"/>
    </source>
</evidence>
<dbReference type="PANTHER" id="PTHR33841:SF1">
    <property type="entry name" value="DNA METHYLTRANSFERASE A"/>
    <property type="match status" value="1"/>
</dbReference>
<keyword evidence="8" id="KW-0812">Transmembrane</keyword>
<dbReference type="InterPro" id="IPR011639">
    <property type="entry name" value="MethylTrfase_TaqI-like_dom"/>
</dbReference>
<dbReference type="GO" id="GO:0009307">
    <property type="term" value="P:DNA restriction-modification system"/>
    <property type="evidence" value="ECO:0007669"/>
    <property type="project" value="UniProtKB-KW"/>
</dbReference>
<organism evidence="11 12">
    <name type="scientific">Prevotella intermedia</name>
    <dbReference type="NCBI Taxonomy" id="28131"/>
    <lineage>
        <taxon>Bacteria</taxon>
        <taxon>Pseudomonadati</taxon>
        <taxon>Bacteroidota</taxon>
        <taxon>Bacteroidia</taxon>
        <taxon>Bacteroidales</taxon>
        <taxon>Prevotellaceae</taxon>
        <taxon>Prevotella</taxon>
    </lineage>
</organism>
<keyword evidence="8" id="KW-1133">Transmembrane helix</keyword>
<dbReference type="GO" id="GO:0003677">
    <property type="term" value="F:DNA binding"/>
    <property type="evidence" value="ECO:0007669"/>
    <property type="project" value="UniProtKB-KW"/>
</dbReference>
<feature type="transmembrane region" description="Helical" evidence="8">
    <location>
        <begin position="1035"/>
        <end position="1053"/>
    </location>
</feature>